<accession>A0A0D0CDR1</accession>
<dbReference type="InterPro" id="IPR001841">
    <property type="entry name" value="Znf_RING"/>
</dbReference>
<dbReference type="GO" id="GO:0061630">
    <property type="term" value="F:ubiquitin protein ligase activity"/>
    <property type="evidence" value="ECO:0007669"/>
    <property type="project" value="InterPro"/>
</dbReference>
<dbReference type="GO" id="GO:0032183">
    <property type="term" value="F:SUMO binding"/>
    <property type="evidence" value="ECO:0007669"/>
    <property type="project" value="TreeGrafter"/>
</dbReference>
<dbReference type="GO" id="GO:0006511">
    <property type="term" value="P:ubiquitin-dependent protein catabolic process"/>
    <property type="evidence" value="ECO:0007669"/>
    <property type="project" value="TreeGrafter"/>
</dbReference>
<evidence type="ECO:0000256" key="3">
    <source>
        <dbReference type="ARBA" id="ARBA00022833"/>
    </source>
</evidence>
<dbReference type="OrthoDB" id="6270329at2759"/>
<gene>
    <name evidence="7" type="ORF">GYMLUDRAFT_76307</name>
</gene>
<feature type="compositionally biased region" description="Low complexity" evidence="5">
    <location>
        <begin position="82"/>
        <end position="92"/>
    </location>
</feature>
<dbReference type="Gene3D" id="3.30.40.10">
    <property type="entry name" value="Zinc/RING finger domain, C3HC4 (zinc finger)"/>
    <property type="match status" value="1"/>
</dbReference>
<evidence type="ECO:0000256" key="5">
    <source>
        <dbReference type="SAM" id="MobiDB-lite"/>
    </source>
</evidence>
<dbReference type="PROSITE" id="PS50089">
    <property type="entry name" value="ZF_RING_2"/>
    <property type="match status" value="1"/>
</dbReference>
<feature type="domain" description="RING-type" evidence="6">
    <location>
        <begin position="160"/>
        <end position="214"/>
    </location>
</feature>
<keyword evidence="2 4" id="KW-0863">Zinc-finger</keyword>
<dbReference type="PANTHER" id="PTHR47094">
    <property type="entry name" value="ELFLESS, ISOFORM B"/>
    <property type="match status" value="1"/>
</dbReference>
<dbReference type="UniPathway" id="UPA00143"/>
<dbReference type="InterPro" id="IPR049627">
    <property type="entry name" value="SLX8"/>
</dbReference>
<organism evidence="7 8">
    <name type="scientific">Collybiopsis luxurians FD-317 M1</name>
    <dbReference type="NCBI Taxonomy" id="944289"/>
    <lineage>
        <taxon>Eukaryota</taxon>
        <taxon>Fungi</taxon>
        <taxon>Dikarya</taxon>
        <taxon>Basidiomycota</taxon>
        <taxon>Agaricomycotina</taxon>
        <taxon>Agaricomycetes</taxon>
        <taxon>Agaricomycetidae</taxon>
        <taxon>Agaricales</taxon>
        <taxon>Marasmiineae</taxon>
        <taxon>Omphalotaceae</taxon>
        <taxon>Collybiopsis</taxon>
        <taxon>Collybiopsis luxurians</taxon>
    </lineage>
</organism>
<dbReference type="AlphaFoldDB" id="A0A0D0CDR1"/>
<evidence type="ECO:0000256" key="1">
    <source>
        <dbReference type="ARBA" id="ARBA00022723"/>
    </source>
</evidence>
<dbReference type="Pfam" id="PF00097">
    <property type="entry name" value="zf-C3HC4"/>
    <property type="match status" value="1"/>
</dbReference>
<protein>
    <recommendedName>
        <fullName evidence="6">RING-type domain-containing protein</fullName>
    </recommendedName>
</protein>
<evidence type="ECO:0000256" key="4">
    <source>
        <dbReference type="PROSITE-ProRule" id="PRU00175"/>
    </source>
</evidence>
<dbReference type="SUPFAM" id="SSF57850">
    <property type="entry name" value="RING/U-box"/>
    <property type="match status" value="1"/>
</dbReference>
<proteinExistence type="predicted"/>
<feature type="compositionally biased region" description="Polar residues" evidence="5">
    <location>
        <begin position="24"/>
        <end position="33"/>
    </location>
</feature>
<dbReference type="GO" id="GO:0140082">
    <property type="term" value="F:SUMO-ubiquitin ligase activity"/>
    <property type="evidence" value="ECO:0007669"/>
    <property type="project" value="TreeGrafter"/>
</dbReference>
<dbReference type="GO" id="GO:0016567">
    <property type="term" value="P:protein ubiquitination"/>
    <property type="evidence" value="ECO:0007669"/>
    <property type="project" value="UniProtKB-UniPathway"/>
</dbReference>
<dbReference type="InterPro" id="IPR013083">
    <property type="entry name" value="Znf_RING/FYVE/PHD"/>
</dbReference>
<keyword evidence="3" id="KW-0862">Zinc</keyword>
<evidence type="ECO:0000313" key="7">
    <source>
        <dbReference type="EMBL" id="KIK56202.1"/>
    </source>
</evidence>
<feature type="region of interest" description="Disordered" evidence="5">
    <location>
        <begin position="80"/>
        <end position="145"/>
    </location>
</feature>
<evidence type="ECO:0000313" key="8">
    <source>
        <dbReference type="Proteomes" id="UP000053593"/>
    </source>
</evidence>
<dbReference type="PANTHER" id="PTHR47094:SF1">
    <property type="entry name" value="RING-TYPE E3 UBIQUITIN TRANSFERASE"/>
    <property type="match status" value="1"/>
</dbReference>
<feature type="region of interest" description="Disordered" evidence="5">
    <location>
        <begin position="1"/>
        <end position="39"/>
    </location>
</feature>
<feature type="compositionally biased region" description="Polar residues" evidence="5">
    <location>
        <begin position="93"/>
        <end position="106"/>
    </location>
</feature>
<sequence length="239" mass="25612">MNSFPLPVPLTSSTPTPRFRAPSAMQSSYSSLNGWDDQSRITYRSPNSAANWWLNDNPHLYAGADDDDTNDVANQLVDTTDLSQHQSSSSLSRILNNPDEQPTFSNKGKGKAKEEDEEDELLLTSKSKSKGKQKALPPNAPASQVSPEILAEHSLSTYTCPICFCPPTNATITPCGHLACGSCLFTAIKTAQRRENRFGGGAKEDGGPRCPVCRAIIPGWDGKGGGVIGLVMQTVTVAT</sequence>
<dbReference type="EMBL" id="KN834800">
    <property type="protein sequence ID" value="KIK56202.1"/>
    <property type="molecule type" value="Genomic_DNA"/>
</dbReference>
<keyword evidence="8" id="KW-1185">Reference proteome</keyword>
<dbReference type="InterPro" id="IPR018957">
    <property type="entry name" value="Znf_C3HC4_RING-type"/>
</dbReference>
<evidence type="ECO:0000256" key="2">
    <source>
        <dbReference type="ARBA" id="ARBA00022771"/>
    </source>
</evidence>
<dbReference type="GO" id="GO:0033768">
    <property type="term" value="C:SUMO-targeted ubiquitin ligase complex"/>
    <property type="evidence" value="ECO:0007669"/>
    <property type="project" value="TreeGrafter"/>
</dbReference>
<dbReference type="HOGENOM" id="CLU_1161257_0_0_1"/>
<dbReference type="SMART" id="SM00184">
    <property type="entry name" value="RING"/>
    <property type="match status" value="1"/>
</dbReference>
<keyword evidence="1" id="KW-0479">Metal-binding</keyword>
<dbReference type="GO" id="GO:0008270">
    <property type="term" value="F:zinc ion binding"/>
    <property type="evidence" value="ECO:0007669"/>
    <property type="project" value="UniProtKB-KW"/>
</dbReference>
<dbReference type="Proteomes" id="UP000053593">
    <property type="component" value="Unassembled WGS sequence"/>
</dbReference>
<evidence type="ECO:0000259" key="6">
    <source>
        <dbReference type="PROSITE" id="PS50089"/>
    </source>
</evidence>
<name>A0A0D0CDR1_9AGAR</name>
<reference evidence="7 8" key="1">
    <citation type="submission" date="2014-04" db="EMBL/GenBank/DDBJ databases">
        <title>Evolutionary Origins and Diversification of the Mycorrhizal Mutualists.</title>
        <authorList>
            <consortium name="DOE Joint Genome Institute"/>
            <consortium name="Mycorrhizal Genomics Consortium"/>
            <person name="Kohler A."/>
            <person name="Kuo A."/>
            <person name="Nagy L.G."/>
            <person name="Floudas D."/>
            <person name="Copeland A."/>
            <person name="Barry K.W."/>
            <person name="Cichocki N."/>
            <person name="Veneault-Fourrey C."/>
            <person name="LaButti K."/>
            <person name="Lindquist E.A."/>
            <person name="Lipzen A."/>
            <person name="Lundell T."/>
            <person name="Morin E."/>
            <person name="Murat C."/>
            <person name="Riley R."/>
            <person name="Ohm R."/>
            <person name="Sun H."/>
            <person name="Tunlid A."/>
            <person name="Henrissat B."/>
            <person name="Grigoriev I.V."/>
            <person name="Hibbett D.S."/>
            <person name="Martin F."/>
        </authorList>
    </citation>
    <scope>NUCLEOTIDE SEQUENCE [LARGE SCALE GENOMIC DNA]</scope>
    <source>
        <strain evidence="7 8">FD-317 M1</strain>
    </source>
</reference>